<evidence type="ECO:0000256" key="1">
    <source>
        <dbReference type="SAM" id="MobiDB-lite"/>
    </source>
</evidence>
<name>A0ABV7J4I9_9RHOB</name>
<dbReference type="EMBL" id="JBHRTO010000001">
    <property type="protein sequence ID" value="MFC3181779.1"/>
    <property type="molecule type" value="Genomic_DNA"/>
</dbReference>
<comment type="caution">
    <text evidence="2">The sequence shown here is derived from an EMBL/GenBank/DDBJ whole genome shotgun (WGS) entry which is preliminary data.</text>
</comment>
<dbReference type="RefSeq" id="WP_380073366.1">
    <property type="nucleotide sequence ID" value="NZ_JBHRTO010000001.1"/>
</dbReference>
<proteinExistence type="predicted"/>
<feature type="region of interest" description="Disordered" evidence="1">
    <location>
        <begin position="1"/>
        <end position="40"/>
    </location>
</feature>
<organism evidence="2 3">
    <name type="scientific">Cypionkella sinensis</name>
    <dbReference type="NCBI Taxonomy" id="1756043"/>
    <lineage>
        <taxon>Bacteria</taxon>
        <taxon>Pseudomonadati</taxon>
        <taxon>Pseudomonadota</taxon>
        <taxon>Alphaproteobacteria</taxon>
        <taxon>Rhodobacterales</taxon>
        <taxon>Paracoccaceae</taxon>
        <taxon>Cypionkella</taxon>
    </lineage>
</organism>
<reference evidence="3" key="1">
    <citation type="journal article" date="2019" name="Int. J. Syst. Evol. Microbiol.">
        <title>The Global Catalogue of Microorganisms (GCM) 10K type strain sequencing project: providing services to taxonomists for standard genome sequencing and annotation.</title>
        <authorList>
            <consortium name="The Broad Institute Genomics Platform"/>
            <consortium name="The Broad Institute Genome Sequencing Center for Infectious Disease"/>
            <person name="Wu L."/>
            <person name="Ma J."/>
        </authorList>
    </citation>
    <scope>NUCLEOTIDE SEQUENCE [LARGE SCALE GENOMIC DNA]</scope>
    <source>
        <strain evidence="3">KCTC 52039</strain>
    </source>
</reference>
<dbReference type="Proteomes" id="UP001595547">
    <property type="component" value="Unassembled WGS sequence"/>
</dbReference>
<evidence type="ECO:0000313" key="3">
    <source>
        <dbReference type="Proteomes" id="UP001595547"/>
    </source>
</evidence>
<gene>
    <name evidence="2" type="ORF">ACFOGH_12315</name>
</gene>
<evidence type="ECO:0000313" key="2">
    <source>
        <dbReference type="EMBL" id="MFC3181779.1"/>
    </source>
</evidence>
<accession>A0ABV7J4I9</accession>
<sequence length="57" mass="5896">MDYGKSGNPRADKNVPQRKVGKKGLGAERSPNGGKASKEELVARMKAAAAAKAAEAK</sequence>
<keyword evidence="3" id="KW-1185">Reference proteome</keyword>
<protein>
    <submittedName>
        <fullName evidence="2">Uncharacterized protein</fullName>
    </submittedName>
</protein>